<dbReference type="Proteomes" id="UP000510647">
    <property type="component" value="Chromosome 5"/>
</dbReference>
<evidence type="ECO:0000259" key="8">
    <source>
        <dbReference type="SMART" id="SM00271"/>
    </source>
</evidence>
<dbReference type="EMBL" id="CP059271">
    <property type="protein sequence ID" value="QLQ80678.1"/>
    <property type="molecule type" value="Genomic_DNA"/>
</dbReference>
<dbReference type="AlphaFoldDB" id="A0A7H9HSH0"/>
<evidence type="ECO:0000256" key="3">
    <source>
        <dbReference type="ARBA" id="ARBA00023010"/>
    </source>
</evidence>
<keyword evidence="10" id="KW-1185">Reference proteome</keyword>
<evidence type="ECO:0000256" key="7">
    <source>
        <dbReference type="SAM" id="SignalP"/>
    </source>
</evidence>
<sequence length="143" mass="16205">MVLPIIVGLAVTVAALTARSGLRAWEVYRHLSPMVIARMNNVKIQSRRPGYSPSYNGRLNESLRQRLEAYRGGFNPKMTESEAILVLDVSPEEIEILDEGLLKRKHRNAMLRNHPDKGGSPYLAMKINEAREVLEHSIMLRKS</sequence>
<dbReference type="InterPro" id="IPR001623">
    <property type="entry name" value="DnaJ_domain"/>
</dbReference>
<dbReference type="GO" id="GO:0030150">
    <property type="term" value="P:protein import into mitochondrial matrix"/>
    <property type="evidence" value="ECO:0007669"/>
    <property type="project" value="TreeGrafter"/>
</dbReference>
<evidence type="ECO:0000256" key="6">
    <source>
        <dbReference type="ARBA" id="ARBA00023186"/>
    </source>
</evidence>
<dbReference type="GO" id="GO:0001671">
    <property type="term" value="F:ATPase activator activity"/>
    <property type="evidence" value="ECO:0007669"/>
    <property type="project" value="UniProtKB-ARBA"/>
</dbReference>
<dbReference type="SMART" id="SM00271">
    <property type="entry name" value="DnaJ"/>
    <property type="match status" value="1"/>
</dbReference>
<keyword evidence="7" id="KW-0732">Signal</keyword>
<gene>
    <name evidence="9" type="ORF">HG537_0E00310</name>
</gene>
<comment type="subcellular location">
    <subcellularLocation>
        <location evidence="1">Mitochondrion inner membrane</location>
    </subcellularLocation>
</comment>
<dbReference type="PANTHER" id="PTHR12763">
    <property type="match status" value="1"/>
</dbReference>
<evidence type="ECO:0000313" key="9">
    <source>
        <dbReference type="EMBL" id="QLQ80678.1"/>
    </source>
</evidence>
<evidence type="ECO:0000256" key="2">
    <source>
        <dbReference type="ARBA" id="ARBA00022792"/>
    </source>
</evidence>
<evidence type="ECO:0000256" key="4">
    <source>
        <dbReference type="ARBA" id="ARBA00023128"/>
    </source>
</evidence>
<feature type="domain" description="J" evidence="8">
    <location>
        <begin position="81"/>
        <end position="139"/>
    </location>
</feature>
<accession>A0A7H9HSH0</accession>
<dbReference type="SUPFAM" id="SSF46565">
    <property type="entry name" value="Chaperone J-domain"/>
    <property type="match status" value="1"/>
</dbReference>
<reference evidence="9 10" key="1">
    <citation type="submission" date="2020-06" db="EMBL/GenBank/DDBJ databases">
        <title>The yeast mating-type switching endonuclease HO is a domesticated member of an unorthodox homing genetic element family.</title>
        <authorList>
            <person name="Coughlan A.Y."/>
            <person name="Lombardi L."/>
            <person name="Braun-Galleani S."/>
            <person name="Martos A.R."/>
            <person name="Galeote V."/>
            <person name="Bigey F."/>
            <person name="Dequin S."/>
            <person name="Byrne K.P."/>
            <person name="Wolfe K.H."/>
        </authorList>
    </citation>
    <scope>NUCLEOTIDE SEQUENCE [LARGE SCALE GENOMIC DNA]</scope>
    <source>
        <strain evidence="9 10">CBS2947</strain>
    </source>
</reference>
<dbReference type="GO" id="GO:0001405">
    <property type="term" value="C:PAM complex, Tim23 associated import motor"/>
    <property type="evidence" value="ECO:0007669"/>
    <property type="project" value="TreeGrafter"/>
</dbReference>
<proteinExistence type="predicted"/>
<keyword evidence="3" id="KW-0653">Protein transport</keyword>
<dbReference type="CDD" id="cd06257">
    <property type="entry name" value="DnaJ"/>
    <property type="match status" value="1"/>
</dbReference>
<evidence type="ECO:0000256" key="1">
    <source>
        <dbReference type="ARBA" id="ARBA00004273"/>
    </source>
</evidence>
<name>A0A7H9HSH0_9SACH</name>
<protein>
    <recommendedName>
        <fullName evidence="8">J domain-containing protein</fullName>
    </recommendedName>
</protein>
<keyword evidence="3" id="KW-0811">Translocation</keyword>
<evidence type="ECO:0000313" key="10">
    <source>
        <dbReference type="Proteomes" id="UP000510647"/>
    </source>
</evidence>
<keyword evidence="2" id="KW-0999">Mitochondrion inner membrane</keyword>
<feature type="signal peptide" evidence="7">
    <location>
        <begin position="1"/>
        <end position="18"/>
    </location>
</feature>
<keyword evidence="4" id="KW-0496">Mitochondrion</keyword>
<evidence type="ECO:0000256" key="5">
    <source>
        <dbReference type="ARBA" id="ARBA00023136"/>
    </source>
</evidence>
<keyword evidence="5" id="KW-0472">Membrane</keyword>
<dbReference type="OrthoDB" id="240298at2759"/>
<organism evidence="9 10">
    <name type="scientific">Torulaspora globosa</name>
    <dbReference type="NCBI Taxonomy" id="48254"/>
    <lineage>
        <taxon>Eukaryota</taxon>
        <taxon>Fungi</taxon>
        <taxon>Dikarya</taxon>
        <taxon>Ascomycota</taxon>
        <taxon>Saccharomycotina</taxon>
        <taxon>Saccharomycetes</taxon>
        <taxon>Saccharomycetales</taxon>
        <taxon>Saccharomycetaceae</taxon>
        <taxon>Torulaspora</taxon>
    </lineage>
</organism>
<dbReference type="PANTHER" id="PTHR12763:SF29">
    <property type="entry name" value="MITOCHONDRIAL DNAJ HOMOLOG 2"/>
    <property type="match status" value="1"/>
</dbReference>
<keyword evidence="3" id="KW-0813">Transport</keyword>
<dbReference type="InterPro" id="IPR036869">
    <property type="entry name" value="J_dom_sf"/>
</dbReference>
<dbReference type="Gene3D" id="1.10.287.110">
    <property type="entry name" value="DnaJ domain"/>
    <property type="match status" value="1"/>
</dbReference>
<keyword evidence="6" id="KW-0143">Chaperone</keyword>
<feature type="chain" id="PRO_5028963129" description="J domain-containing protein" evidence="7">
    <location>
        <begin position="19"/>
        <end position="143"/>
    </location>
</feature>
<dbReference type="FunFam" id="1.10.287.110:FF:000001">
    <property type="entry name" value="Import inner membrane translocase subunit tim14"/>
    <property type="match status" value="1"/>
</dbReference>